<protein>
    <submittedName>
        <fullName evidence="2">Uncharacterized protein</fullName>
    </submittedName>
</protein>
<keyword evidence="3" id="KW-1185">Reference proteome</keyword>
<dbReference type="KEGG" id="nsh:GXM_06717"/>
<dbReference type="Proteomes" id="UP000326678">
    <property type="component" value="Chromosome Gxm1"/>
</dbReference>
<name>A0A5P8W8W7_9NOSO</name>
<organism evidence="2 3">
    <name type="scientific">Nostoc sphaeroides CCNUC1</name>
    <dbReference type="NCBI Taxonomy" id="2653204"/>
    <lineage>
        <taxon>Bacteria</taxon>
        <taxon>Bacillati</taxon>
        <taxon>Cyanobacteriota</taxon>
        <taxon>Cyanophyceae</taxon>
        <taxon>Nostocales</taxon>
        <taxon>Nostocaceae</taxon>
        <taxon>Nostoc</taxon>
    </lineage>
</organism>
<dbReference type="EMBL" id="CP045226">
    <property type="protein sequence ID" value="QFS49223.1"/>
    <property type="molecule type" value="Genomic_DNA"/>
</dbReference>
<evidence type="ECO:0000313" key="3">
    <source>
        <dbReference type="Proteomes" id="UP000326678"/>
    </source>
</evidence>
<sequence length="52" mass="6165">MKPNIHRGIGSHSSLRDADAKEPTDKIYCTNLALRRYYKIKRSHYLWSARVF</sequence>
<dbReference type="AlphaFoldDB" id="A0A5P8W8W7"/>
<gene>
    <name evidence="2" type="ORF">GXM_06717</name>
</gene>
<evidence type="ECO:0000313" key="2">
    <source>
        <dbReference type="EMBL" id="QFS49223.1"/>
    </source>
</evidence>
<reference evidence="2 3" key="1">
    <citation type="submission" date="2019-10" db="EMBL/GenBank/DDBJ databases">
        <title>Genomic and transcriptomic insights into the perfect genentic adaptation of a filamentous nitrogen-fixing cyanobacterium to rice fields.</title>
        <authorList>
            <person name="Chen Z."/>
        </authorList>
    </citation>
    <scope>NUCLEOTIDE SEQUENCE [LARGE SCALE GENOMIC DNA]</scope>
    <source>
        <strain evidence="2">CCNUC1</strain>
    </source>
</reference>
<feature type="region of interest" description="Disordered" evidence="1">
    <location>
        <begin position="1"/>
        <end position="21"/>
    </location>
</feature>
<proteinExistence type="predicted"/>
<accession>A0A5P8W8W7</accession>
<evidence type="ECO:0000256" key="1">
    <source>
        <dbReference type="SAM" id="MobiDB-lite"/>
    </source>
</evidence>